<gene>
    <name evidence="3" type="ORF">CTI12_AA423080</name>
</gene>
<dbReference type="Gene3D" id="3.30.70.330">
    <property type="match status" value="1"/>
</dbReference>
<protein>
    <recommendedName>
        <fullName evidence="2">RRM domain-containing protein</fullName>
    </recommendedName>
</protein>
<feature type="region of interest" description="Disordered" evidence="1">
    <location>
        <begin position="320"/>
        <end position="342"/>
    </location>
</feature>
<feature type="domain" description="RRM" evidence="2">
    <location>
        <begin position="40"/>
        <end position="112"/>
    </location>
</feature>
<dbReference type="InterPro" id="IPR035979">
    <property type="entry name" value="RBD_domain_sf"/>
</dbReference>
<comment type="caution">
    <text evidence="3">The sequence shown here is derived from an EMBL/GenBank/DDBJ whole genome shotgun (WGS) entry which is preliminary data.</text>
</comment>
<dbReference type="InterPro" id="IPR000504">
    <property type="entry name" value="RRM_dom"/>
</dbReference>
<keyword evidence="4" id="KW-1185">Reference proteome</keyword>
<dbReference type="GO" id="GO:0003723">
    <property type="term" value="F:RNA binding"/>
    <property type="evidence" value="ECO:0007669"/>
    <property type="project" value="InterPro"/>
</dbReference>
<dbReference type="AlphaFoldDB" id="A0A2U1M397"/>
<reference evidence="3 4" key="1">
    <citation type="journal article" date="2018" name="Mol. Plant">
        <title>The genome of Artemisia annua provides insight into the evolution of Asteraceae family and artemisinin biosynthesis.</title>
        <authorList>
            <person name="Shen Q."/>
            <person name="Zhang L."/>
            <person name="Liao Z."/>
            <person name="Wang S."/>
            <person name="Yan T."/>
            <person name="Shi P."/>
            <person name="Liu M."/>
            <person name="Fu X."/>
            <person name="Pan Q."/>
            <person name="Wang Y."/>
            <person name="Lv Z."/>
            <person name="Lu X."/>
            <person name="Zhang F."/>
            <person name="Jiang W."/>
            <person name="Ma Y."/>
            <person name="Chen M."/>
            <person name="Hao X."/>
            <person name="Li L."/>
            <person name="Tang Y."/>
            <person name="Lv G."/>
            <person name="Zhou Y."/>
            <person name="Sun X."/>
            <person name="Brodelius P.E."/>
            <person name="Rose J.K.C."/>
            <person name="Tang K."/>
        </authorList>
    </citation>
    <scope>NUCLEOTIDE SEQUENCE [LARGE SCALE GENOMIC DNA]</scope>
    <source>
        <strain evidence="4">cv. Huhao1</strain>
        <tissue evidence="3">Leaf</tissue>
    </source>
</reference>
<sequence>MGDYAWTEVRRKGRRSVFDRMEFPNSKRSVMDDLARISLSVYVSNFPSHLTIRELRNICGNAGTLVDVYIAKHKNALGQMFGFCRFIKVTNQDSLINSLCKIWVGKLRLYACIAKHDRKLGGKSSFTRVQNAKPVAPVASKPMPLPNASLASSYVNVAKGQSKGEAKTFNSAHEASGSHIPSIILSQDTSNEFPLGLFGCFKDFRAIANTKNMCHNEGFLNVDFKYLGGLWVLFDFDSEEARNKFLSHKGILTWFSSLIPWYNEFVVDERLVWLEIEGVPIRAWDNLVFTKICNRWGEIIFIDESDHGINEKLEEVVKNSSRSATREPRNTRHNKKGSNHGGGTSCCCKFEFPLYDGSTDPLPWMSHWITHTWTKRSLRIIFVDDLVLPVAEYKAQGSLV</sequence>
<dbReference type="InterPro" id="IPR012677">
    <property type="entry name" value="Nucleotide-bd_a/b_plait_sf"/>
</dbReference>
<dbReference type="OrthoDB" id="1436406at2759"/>
<dbReference type="CDD" id="cd00590">
    <property type="entry name" value="RRM_SF"/>
    <property type="match status" value="1"/>
</dbReference>
<evidence type="ECO:0000256" key="1">
    <source>
        <dbReference type="SAM" id="MobiDB-lite"/>
    </source>
</evidence>
<dbReference type="Proteomes" id="UP000245207">
    <property type="component" value="Unassembled WGS sequence"/>
</dbReference>
<evidence type="ECO:0000313" key="3">
    <source>
        <dbReference type="EMBL" id="PWA55680.1"/>
    </source>
</evidence>
<dbReference type="EMBL" id="PKPP01006689">
    <property type="protein sequence ID" value="PWA55680.1"/>
    <property type="molecule type" value="Genomic_DNA"/>
</dbReference>
<evidence type="ECO:0000313" key="4">
    <source>
        <dbReference type="Proteomes" id="UP000245207"/>
    </source>
</evidence>
<name>A0A2U1M397_ARTAN</name>
<evidence type="ECO:0000259" key="2">
    <source>
        <dbReference type="SMART" id="SM00360"/>
    </source>
</evidence>
<dbReference type="SUPFAM" id="SSF54928">
    <property type="entry name" value="RNA-binding domain, RBD"/>
    <property type="match status" value="1"/>
</dbReference>
<organism evidence="3 4">
    <name type="scientific">Artemisia annua</name>
    <name type="common">Sweet wormwood</name>
    <dbReference type="NCBI Taxonomy" id="35608"/>
    <lineage>
        <taxon>Eukaryota</taxon>
        <taxon>Viridiplantae</taxon>
        <taxon>Streptophyta</taxon>
        <taxon>Embryophyta</taxon>
        <taxon>Tracheophyta</taxon>
        <taxon>Spermatophyta</taxon>
        <taxon>Magnoliopsida</taxon>
        <taxon>eudicotyledons</taxon>
        <taxon>Gunneridae</taxon>
        <taxon>Pentapetalae</taxon>
        <taxon>asterids</taxon>
        <taxon>campanulids</taxon>
        <taxon>Asterales</taxon>
        <taxon>Asteraceae</taxon>
        <taxon>Asteroideae</taxon>
        <taxon>Anthemideae</taxon>
        <taxon>Artemisiinae</taxon>
        <taxon>Artemisia</taxon>
    </lineage>
</organism>
<dbReference type="SMART" id="SM00360">
    <property type="entry name" value="RRM"/>
    <property type="match status" value="1"/>
</dbReference>
<accession>A0A2U1M397</accession>
<dbReference type="Pfam" id="PF00076">
    <property type="entry name" value="RRM_1"/>
    <property type="match status" value="1"/>
</dbReference>
<proteinExistence type="predicted"/>